<dbReference type="SMR" id="A2DUZ5"/>
<comment type="subcellular location">
    <subcellularLocation>
        <location evidence="1">Nucleus</location>
    </subcellularLocation>
</comment>
<dbReference type="Gene3D" id="2.40.50.140">
    <property type="entry name" value="Nucleic acid-binding proteins"/>
    <property type="match status" value="1"/>
</dbReference>
<dbReference type="InterPro" id="IPR016130">
    <property type="entry name" value="Tyr_Pase_AS"/>
</dbReference>
<comment type="catalytic activity">
    <reaction evidence="10">
        <text>a 5'-end diphospho-ribonucleoside in mRNA + GTP + H(+) = a 5'-end (5'-triphosphoguanosine)-ribonucleoside in mRNA + diphosphate</text>
        <dbReference type="Rhea" id="RHEA:67012"/>
        <dbReference type="Rhea" id="RHEA-COMP:17165"/>
        <dbReference type="Rhea" id="RHEA-COMP:17166"/>
        <dbReference type="ChEBI" id="CHEBI:15378"/>
        <dbReference type="ChEBI" id="CHEBI:33019"/>
        <dbReference type="ChEBI" id="CHEBI:37565"/>
        <dbReference type="ChEBI" id="CHEBI:167616"/>
        <dbReference type="ChEBI" id="CHEBI:167617"/>
        <dbReference type="EC" id="2.7.7.50"/>
    </reaction>
    <physiologicalReaction direction="left-to-right" evidence="10">
        <dbReference type="Rhea" id="RHEA:67013"/>
    </physiologicalReaction>
</comment>
<dbReference type="VEuPathDB" id="TrichDB:TVAG_187730"/>
<dbReference type="KEGG" id="tva:4773729"/>
<dbReference type="PANTHER" id="PTHR10367:SF17">
    <property type="entry name" value="MRNA-CAPPING ENZYME"/>
    <property type="match status" value="1"/>
</dbReference>
<evidence type="ECO:0000256" key="9">
    <source>
        <dbReference type="ARBA" id="ARBA00023242"/>
    </source>
</evidence>
<evidence type="ECO:0000256" key="6">
    <source>
        <dbReference type="ARBA" id="ARBA00022741"/>
    </source>
</evidence>
<dbReference type="InterPro" id="IPR001339">
    <property type="entry name" value="mRNA_cap_enzyme_adenylation"/>
</dbReference>
<keyword evidence="8" id="KW-0342">GTP-binding</keyword>
<dbReference type="PROSITE" id="PS00383">
    <property type="entry name" value="TYR_PHOSPHATASE_1"/>
    <property type="match status" value="1"/>
</dbReference>
<dbReference type="PANTHER" id="PTHR10367">
    <property type="entry name" value="MRNA-CAPPING ENZYME"/>
    <property type="match status" value="1"/>
</dbReference>
<reference evidence="12" key="2">
    <citation type="journal article" date="2007" name="Science">
        <title>Draft genome sequence of the sexually transmitted pathogen Trichomonas vaginalis.</title>
        <authorList>
            <person name="Carlton J.M."/>
            <person name="Hirt R.P."/>
            <person name="Silva J.C."/>
            <person name="Delcher A.L."/>
            <person name="Schatz M."/>
            <person name="Zhao Q."/>
            <person name="Wortman J.R."/>
            <person name="Bidwell S.L."/>
            <person name="Alsmark U.C.M."/>
            <person name="Besteiro S."/>
            <person name="Sicheritz-Ponten T."/>
            <person name="Noel C.J."/>
            <person name="Dacks J.B."/>
            <person name="Foster P.G."/>
            <person name="Simillion C."/>
            <person name="Van de Peer Y."/>
            <person name="Miranda-Saavedra D."/>
            <person name="Barton G.J."/>
            <person name="Westrop G.D."/>
            <person name="Mueller S."/>
            <person name="Dessi D."/>
            <person name="Fiori P.L."/>
            <person name="Ren Q."/>
            <person name="Paulsen I."/>
            <person name="Zhang H."/>
            <person name="Bastida-Corcuera F.D."/>
            <person name="Simoes-Barbosa A."/>
            <person name="Brown M.T."/>
            <person name="Hayes R.D."/>
            <person name="Mukherjee M."/>
            <person name="Okumura C.Y."/>
            <person name="Schneider R."/>
            <person name="Smith A.J."/>
            <person name="Vanacova S."/>
            <person name="Villalvazo M."/>
            <person name="Haas B.J."/>
            <person name="Pertea M."/>
            <person name="Feldblyum T.V."/>
            <person name="Utterback T.R."/>
            <person name="Shu C.L."/>
            <person name="Osoegawa K."/>
            <person name="de Jong P.J."/>
            <person name="Hrdy I."/>
            <person name="Horvathova L."/>
            <person name="Zubacova Z."/>
            <person name="Dolezal P."/>
            <person name="Malik S.B."/>
            <person name="Logsdon J.M. Jr."/>
            <person name="Henze K."/>
            <person name="Gupta A."/>
            <person name="Wang C.C."/>
            <person name="Dunne R.L."/>
            <person name="Upcroft J.A."/>
            <person name="Upcroft P."/>
            <person name="White O."/>
            <person name="Salzberg S.L."/>
            <person name="Tang P."/>
            <person name="Chiu C.-H."/>
            <person name="Lee Y.-S."/>
            <person name="Embley T.M."/>
            <person name="Coombs G.H."/>
            <person name="Mottram J.C."/>
            <person name="Tachezy J."/>
            <person name="Fraser-Liggett C.M."/>
            <person name="Johnson P.J."/>
        </authorList>
    </citation>
    <scope>NUCLEOTIDE SEQUENCE [LARGE SCALE GENOMIC DNA]</scope>
    <source>
        <strain evidence="12">G3</strain>
    </source>
</reference>
<dbReference type="Pfam" id="PF01331">
    <property type="entry name" value="mRNA_cap_enzyme"/>
    <property type="match status" value="1"/>
</dbReference>
<dbReference type="InterPro" id="IPR000340">
    <property type="entry name" value="Dual-sp_phosphatase_cat-dom"/>
</dbReference>
<evidence type="ECO:0000256" key="8">
    <source>
        <dbReference type="ARBA" id="ARBA00023134"/>
    </source>
</evidence>
<keyword evidence="7" id="KW-0506">mRNA capping</keyword>
<dbReference type="FunFam" id="3.90.190.10:FF:000256">
    <property type="entry name" value="mRNA capping enzyme, C-terminal domain containing protein"/>
    <property type="match status" value="1"/>
</dbReference>
<keyword evidence="5" id="KW-0548">Nucleotidyltransferase</keyword>
<dbReference type="EC" id="2.7.7.50" evidence="2"/>
<dbReference type="GO" id="GO:0005525">
    <property type="term" value="F:GTP binding"/>
    <property type="evidence" value="ECO:0007669"/>
    <property type="project" value="UniProtKB-KW"/>
</dbReference>
<dbReference type="InterPro" id="IPR013846">
    <property type="entry name" value="mRNA_cap_enzyme_C"/>
</dbReference>
<dbReference type="Gene3D" id="3.90.190.10">
    <property type="entry name" value="Protein tyrosine phosphatase superfamily"/>
    <property type="match status" value="1"/>
</dbReference>
<dbReference type="InterPro" id="IPR012340">
    <property type="entry name" value="NA-bd_OB-fold"/>
</dbReference>
<evidence type="ECO:0000259" key="11">
    <source>
        <dbReference type="PROSITE" id="PS50056"/>
    </source>
</evidence>
<dbReference type="OMA" id="FWDIWMS"/>
<evidence type="ECO:0000256" key="5">
    <source>
        <dbReference type="ARBA" id="ARBA00022695"/>
    </source>
</evidence>
<dbReference type="SUPFAM" id="SSF56091">
    <property type="entry name" value="DNA ligase/mRNA capping enzyme, catalytic domain"/>
    <property type="match status" value="1"/>
</dbReference>
<organism evidence="12 13">
    <name type="scientific">Trichomonas vaginalis (strain ATCC PRA-98 / G3)</name>
    <dbReference type="NCBI Taxonomy" id="412133"/>
    <lineage>
        <taxon>Eukaryota</taxon>
        <taxon>Metamonada</taxon>
        <taxon>Parabasalia</taxon>
        <taxon>Trichomonadida</taxon>
        <taxon>Trichomonadidae</taxon>
        <taxon>Trichomonas</taxon>
    </lineage>
</organism>
<proteinExistence type="predicted"/>
<name>A2DUZ5_TRIV3</name>
<dbReference type="AlphaFoldDB" id="A2DUZ5"/>
<evidence type="ECO:0000313" key="13">
    <source>
        <dbReference type="Proteomes" id="UP000001542"/>
    </source>
</evidence>
<dbReference type="GO" id="GO:0005524">
    <property type="term" value="F:ATP binding"/>
    <property type="evidence" value="ECO:0007669"/>
    <property type="project" value="InterPro"/>
</dbReference>
<protein>
    <recommendedName>
        <fullName evidence="2">mRNA guanylyltransferase</fullName>
        <ecNumber evidence="2">2.7.7.50</ecNumber>
    </recommendedName>
</protein>
<dbReference type="InParanoid" id="A2DUZ5"/>
<dbReference type="InterPro" id="IPR000387">
    <property type="entry name" value="Tyr_Pase_dom"/>
</dbReference>
<dbReference type="SUPFAM" id="SSF52799">
    <property type="entry name" value="(Phosphotyrosine protein) phosphatases II"/>
    <property type="match status" value="1"/>
</dbReference>
<dbReference type="CDD" id="cd14502">
    <property type="entry name" value="RNA_5'-triphosphatase"/>
    <property type="match status" value="1"/>
</dbReference>
<dbReference type="OrthoDB" id="200924at2759"/>
<dbReference type="eggNOG" id="KOG2386">
    <property type="taxonomic scope" value="Eukaryota"/>
</dbReference>
<keyword evidence="4" id="KW-0808">Transferase</keyword>
<dbReference type="GO" id="GO:0004484">
    <property type="term" value="F:mRNA guanylyltransferase activity"/>
    <property type="evidence" value="ECO:0000318"/>
    <property type="project" value="GO_Central"/>
</dbReference>
<dbReference type="InterPro" id="IPR051029">
    <property type="entry name" value="mRNA_Capping_Enz/RNA_Phosphat"/>
</dbReference>
<dbReference type="RefSeq" id="XP_001327945.1">
    <property type="nucleotide sequence ID" value="XM_001327910.1"/>
</dbReference>
<gene>
    <name evidence="12" type="ORF">TVAG_187730</name>
</gene>
<keyword evidence="9" id="KW-0539">Nucleus</keyword>
<dbReference type="GO" id="GO:0005634">
    <property type="term" value="C:nucleus"/>
    <property type="evidence" value="ECO:0007669"/>
    <property type="project" value="UniProtKB-SubCell"/>
</dbReference>
<dbReference type="EMBL" id="DS113251">
    <property type="protein sequence ID" value="EAY15722.1"/>
    <property type="molecule type" value="Genomic_DNA"/>
</dbReference>
<sequence>MTDNKFTPPKRWINCPKFGDRVPNTHFIPLKAPLADKYSDLYEKHRFTFSIFQEEQRKLGREIEVVISLANTDVFYSVNDLNGVKWRHIPCRGHETAPTSDEYAKFLATIEEFQQLPDNTLIAVHCTHGFNRTGYMIVRYLVDKLHYTLLQALQLFASVRSPGIYKVDYIQVLCQIYQVDETQTLSELFHVPPSEIKNIKKPKWEFPDPSTLPHFRVEKPIVNETQTLENVGTHFRDSAITSEISKICSVNYGRFPGSNPISITSENKMQLTQKRYLATYKSDGVRYFLYAFHKNTYLIDRKNSIRKVNVTLVTRKGQPMENTLLDGELVVSKGDDKPHFLIFDVLCFEGLNLTNHTWDLRMDYSKKGVVPFRKMYFNRNPGAFTREDFHIEEKLQWELQNIRDLEEYIMTKVTHDTDGAIFTPLDLEFVPGRCDQILKMKPIELNSTDFKIQLHNGIYYMSVTNYVKNDEKFQENIPISILDFADGLGVKDGAICEAVLDLKKEDIENDPINCWFKAGWRPLRIREDKDTPNVYTTFAGVFKSIEDNINFDTIAKMFPKK</sequence>
<dbReference type="InterPro" id="IPR029021">
    <property type="entry name" value="Prot-tyrosine_phosphatase-like"/>
</dbReference>
<dbReference type="VEuPathDB" id="TrichDB:TVAGG3_0939950"/>
<dbReference type="Gene3D" id="3.30.470.30">
    <property type="entry name" value="DNA ligase/mRNA capping enzyme"/>
    <property type="match status" value="1"/>
</dbReference>
<dbReference type="SUPFAM" id="SSF50249">
    <property type="entry name" value="Nucleic acid-binding proteins"/>
    <property type="match status" value="1"/>
</dbReference>
<reference evidence="12" key="1">
    <citation type="submission" date="2006-10" db="EMBL/GenBank/DDBJ databases">
        <authorList>
            <person name="Amadeo P."/>
            <person name="Zhao Q."/>
            <person name="Wortman J."/>
            <person name="Fraser-Liggett C."/>
            <person name="Carlton J."/>
        </authorList>
    </citation>
    <scope>NUCLEOTIDE SEQUENCE</scope>
    <source>
        <strain evidence="12">G3</strain>
    </source>
</reference>
<dbReference type="GO" id="GO:0006370">
    <property type="term" value="P:7-methylguanosine mRNA capping"/>
    <property type="evidence" value="ECO:0000318"/>
    <property type="project" value="GO_Central"/>
</dbReference>
<dbReference type="FunCoup" id="A2DUZ5">
    <property type="interactions" value="430"/>
</dbReference>
<evidence type="ECO:0000256" key="1">
    <source>
        <dbReference type="ARBA" id="ARBA00004123"/>
    </source>
</evidence>
<keyword evidence="6" id="KW-0547">Nucleotide-binding</keyword>
<feature type="domain" description="Tyrosine specific protein phosphatases" evidence="11">
    <location>
        <begin position="104"/>
        <end position="171"/>
    </location>
</feature>
<dbReference type="PROSITE" id="PS50056">
    <property type="entry name" value="TYR_PHOSPHATASE_2"/>
    <property type="match status" value="1"/>
</dbReference>
<keyword evidence="13" id="KW-1185">Reference proteome</keyword>
<evidence type="ECO:0000256" key="2">
    <source>
        <dbReference type="ARBA" id="ARBA00012475"/>
    </source>
</evidence>
<keyword evidence="3" id="KW-0507">mRNA processing</keyword>
<dbReference type="Proteomes" id="UP000001542">
    <property type="component" value="Unassembled WGS sequence"/>
</dbReference>
<dbReference type="Pfam" id="PF00782">
    <property type="entry name" value="DSPc"/>
    <property type="match status" value="1"/>
</dbReference>
<evidence type="ECO:0000256" key="7">
    <source>
        <dbReference type="ARBA" id="ARBA00023042"/>
    </source>
</evidence>
<dbReference type="CDD" id="cd07895">
    <property type="entry name" value="Adenylation_mRNA_capping"/>
    <property type="match status" value="1"/>
</dbReference>
<evidence type="ECO:0000256" key="3">
    <source>
        <dbReference type="ARBA" id="ARBA00022664"/>
    </source>
</evidence>
<evidence type="ECO:0000313" key="12">
    <source>
        <dbReference type="EMBL" id="EAY15722.1"/>
    </source>
</evidence>
<dbReference type="STRING" id="5722.A2DUZ5"/>
<accession>A2DUZ5</accession>
<evidence type="ECO:0000256" key="4">
    <source>
        <dbReference type="ARBA" id="ARBA00022679"/>
    </source>
</evidence>
<evidence type="ECO:0000256" key="10">
    <source>
        <dbReference type="ARBA" id="ARBA00044624"/>
    </source>
</evidence>
<dbReference type="Pfam" id="PF03919">
    <property type="entry name" value="mRNA_cap_C"/>
    <property type="match status" value="1"/>
</dbReference>